<feature type="compositionally biased region" description="Low complexity" evidence="1">
    <location>
        <begin position="140"/>
        <end position="149"/>
    </location>
</feature>
<accession>M4BB63</accession>
<feature type="region of interest" description="Disordered" evidence="1">
    <location>
        <begin position="131"/>
        <end position="155"/>
    </location>
</feature>
<keyword evidence="3" id="KW-1185">Reference proteome</keyword>
<reference evidence="2" key="2">
    <citation type="submission" date="2015-06" db="UniProtKB">
        <authorList>
            <consortium name="EnsemblProtists"/>
        </authorList>
    </citation>
    <scope>IDENTIFICATION</scope>
    <source>
        <strain evidence="2">Emoy2</strain>
    </source>
</reference>
<dbReference type="HOGENOM" id="CLU_1698897_0_0_1"/>
<sequence>MVHGICCAHVICGHIETNKQFRASAFSNQWAQYHEDHTNSLDPEVFNTLPPFGILKAQARKRLHRNAKKRQSSGFMRAKKWISDNKCSHSRESVTNSAIAILVSSSSQWIQRIISPMNTFHMPLPSFQIMNTPPTSNCGSSSPHPTSTSPLPPSL</sequence>
<dbReference type="Proteomes" id="UP000011713">
    <property type="component" value="Unassembled WGS sequence"/>
</dbReference>
<evidence type="ECO:0000313" key="3">
    <source>
        <dbReference type="Proteomes" id="UP000011713"/>
    </source>
</evidence>
<dbReference type="VEuPathDB" id="FungiDB:HpaG803525"/>
<proteinExistence type="predicted"/>
<dbReference type="AlphaFoldDB" id="M4BB63"/>
<organism evidence="2 3">
    <name type="scientific">Hyaloperonospora arabidopsidis (strain Emoy2)</name>
    <name type="common">Downy mildew agent</name>
    <name type="synonym">Peronospora arabidopsidis</name>
    <dbReference type="NCBI Taxonomy" id="559515"/>
    <lineage>
        <taxon>Eukaryota</taxon>
        <taxon>Sar</taxon>
        <taxon>Stramenopiles</taxon>
        <taxon>Oomycota</taxon>
        <taxon>Peronosporomycetes</taxon>
        <taxon>Peronosporales</taxon>
        <taxon>Peronosporaceae</taxon>
        <taxon>Hyaloperonospora</taxon>
    </lineage>
</organism>
<evidence type="ECO:0000256" key="1">
    <source>
        <dbReference type="SAM" id="MobiDB-lite"/>
    </source>
</evidence>
<reference evidence="3" key="1">
    <citation type="journal article" date="2010" name="Science">
        <title>Signatures of adaptation to obligate biotrophy in the Hyaloperonospora arabidopsidis genome.</title>
        <authorList>
            <person name="Baxter L."/>
            <person name="Tripathy S."/>
            <person name="Ishaque N."/>
            <person name="Boot N."/>
            <person name="Cabral A."/>
            <person name="Kemen E."/>
            <person name="Thines M."/>
            <person name="Ah-Fong A."/>
            <person name="Anderson R."/>
            <person name="Badejoko W."/>
            <person name="Bittner-Eddy P."/>
            <person name="Boore J.L."/>
            <person name="Chibucos M.C."/>
            <person name="Coates M."/>
            <person name="Dehal P."/>
            <person name="Delehaunty K."/>
            <person name="Dong S."/>
            <person name="Downton P."/>
            <person name="Dumas B."/>
            <person name="Fabro G."/>
            <person name="Fronick C."/>
            <person name="Fuerstenberg S.I."/>
            <person name="Fulton L."/>
            <person name="Gaulin E."/>
            <person name="Govers F."/>
            <person name="Hughes L."/>
            <person name="Humphray S."/>
            <person name="Jiang R.H."/>
            <person name="Judelson H."/>
            <person name="Kamoun S."/>
            <person name="Kyung K."/>
            <person name="Meijer H."/>
            <person name="Minx P."/>
            <person name="Morris P."/>
            <person name="Nelson J."/>
            <person name="Phuntumart V."/>
            <person name="Qutob D."/>
            <person name="Rehmany A."/>
            <person name="Rougon-Cardoso A."/>
            <person name="Ryden P."/>
            <person name="Torto-Alalibo T."/>
            <person name="Studholme D."/>
            <person name="Wang Y."/>
            <person name="Win J."/>
            <person name="Wood J."/>
            <person name="Clifton S.W."/>
            <person name="Rogers J."/>
            <person name="Van den Ackerveken G."/>
            <person name="Jones J.D."/>
            <person name="McDowell J.M."/>
            <person name="Beynon J."/>
            <person name="Tyler B.M."/>
        </authorList>
    </citation>
    <scope>NUCLEOTIDE SEQUENCE [LARGE SCALE GENOMIC DNA]</scope>
    <source>
        <strain evidence="3">Emoy2</strain>
    </source>
</reference>
<name>M4BB63_HYAAE</name>
<dbReference type="InParanoid" id="M4BB63"/>
<dbReference type="EnsemblProtists" id="HpaT803525">
    <property type="protein sequence ID" value="HpaP803525"/>
    <property type="gene ID" value="HpaG803525"/>
</dbReference>
<protein>
    <submittedName>
        <fullName evidence="2">Uncharacterized protein</fullName>
    </submittedName>
</protein>
<evidence type="ECO:0000313" key="2">
    <source>
        <dbReference type="EnsemblProtists" id="HpaP803525"/>
    </source>
</evidence>
<dbReference type="EMBL" id="JH598083">
    <property type="status" value="NOT_ANNOTATED_CDS"/>
    <property type="molecule type" value="Genomic_DNA"/>
</dbReference>